<dbReference type="OrthoDB" id="5608878at2"/>
<accession>M7P092</accession>
<name>M7P092_9GAMM</name>
<keyword evidence="2" id="KW-1185">Reference proteome</keyword>
<comment type="caution">
    <text evidence="1">The sequence shown here is derived from an EMBL/GenBank/DDBJ whole genome shotgun (WGS) entry which is preliminary data.</text>
</comment>
<dbReference type="PATRIC" id="fig|1286106.3.peg.1612"/>
<evidence type="ECO:0000313" key="2">
    <source>
        <dbReference type="Proteomes" id="UP000012019"/>
    </source>
</evidence>
<dbReference type="AlphaFoldDB" id="M7P092"/>
<proteinExistence type="predicted"/>
<reference evidence="1 2" key="1">
    <citation type="journal article" date="2013" name="Genome Announc.">
        <title>Draft Genome Sequence of Methylophaga lonarensis MPLT, a Haloalkaliphilic (Non-Methane-Utilizing) Methylotroph.</title>
        <authorList>
            <person name="Shetty S.A."/>
            <person name="Marathe N.P."/>
            <person name="Munot H."/>
            <person name="Antony C.P."/>
            <person name="Dhotre D.P."/>
            <person name="Murrell J.C."/>
            <person name="Shouche Y.S."/>
        </authorList>
    </citation>
    <scope>NUCLEOTIDE SEQUENCE [LARGE SCALE GENOMIC DNA]</scope>
    <source>
        <strain evidence="1 2">MPL</strain>
    </source>
</reference>
<sequence>MTHILLEPAQQGLLDAAIALGDWMQDLPKLTESDIAAIRAVQQKLRGLPELSDGTLAMYGFSIESGDEQSGLVRGWDVSLEYMANDPEQQGGLELFSSWLPIPESSEAAILAEKKAKELYFHWPVGDVCCRTDTEKSEAWIQQLQHPEALLNSGDRLRIEIVFQNYYSAVDFAPA</sequence>
<organism evidence="1 2">
    <name type="scientific">Methylophaga lonarensis MPL</name>
    <dbReference type="NCBI Taxonomy" id="1286106"/>
    <lineage>
        <taxon>Bacteria</taxon>
        <taxon>Pseudomonadati</taxon>
        <taxon>Pseudomonadota</taxon>
        <taxon>Gammaproteobacteria</taxon>
        <taxon>Thiotrichales</taxon>
        <taxon>Piscirickettsiaceae</taxon>
        <taxon>Methylophaga</taxon>
    </lineage>
</organism>
<gene>
    <name evidence="1" type="ORF">MPL1_08032</name>
</gene>
<dbReference type="EMBL" id="APHR01000039">
    <property type="protein sequence ID" value="EMR12902.1"/>
    <property type="molecule type" value="Genomic_DNA"/>
</dbReference>
<dbReference type="eggNOG" id="ENOG5033P5M">
    <property type="taxonomic scope" value="Bacteria"/>
</dbReference>
<dbReference type="RefSeq" id="WP_009726592.1">
    <property type="nucleotide sequence ID" value="NZ_APHR01000039.1"/>
</dbReference>
<dbReference type="Proteomes" id="UP000012019">
    <property type="component" value="Unassembled WGS sequence"/>
</dbReference>
<evidence type="ECO:0000313" key="1">
    <source>
        <dbReference type="EMBL" id="EMR12902.1"/>
    </source>
</evidence>
<protein>
    <submittedName>
        <fullName evidence="1">Uncharacterized protein</fullName>
    </submittedName>
</protein>